<keyword evidence="2" id="KW-0812">Transmembrane</keyword>
<reference evidence="3" key="1">
    <citation type="submission" date="2023-06" db="EMBL/GenBank/DDBJ databases">
        <title>Genome-scale phylogeny and comparative genomics of the fungal order Sordariales.</title>
        <authorList>
            <consortium name="Lawrence Berkeley National Laboratory"/>
            <person name="Hensen N."/>
            <person name="Bonometti L."/>
            <person name="Westerberg I."/>
            <person name="Brannstrom I.O."/>
            <person name="Guillou S."/>
            <person name="Cros-Aarteil S."/>
            <person name="Calhoun S."/>
            <person name="Haridas S."/>
            <person name="Kuo A."/>
            <person name="Mondo S."/>
            <person name="Pangilinan J."/>
            <person name="Riley R."/>
            <person name="Labutti K."/>
            <person name="Andreopoulos B."/>
            <person name="Lipzen A."/>
            <person name="Chen C."/>
            <person name="Yanf M."/>
            <person name="Daum C."/>
            <person name="Ng V."/>
            <person name="Clum A."/>
            <person name="Steindorff A."/>
            <person name="Ohm R."/>
            <person name="Martin F."/>
            <person name="Silar P."/>
            <person name="Natvig D."/>
            <person name="Lalanne C."/>
            <person name="Gautier V."/>
            <person name="Ament-Velasquez S.L."/>
            <person name="Kruys A."/>
            <person name="Hutchinson M.I."/>
            <person name="Powell A.J."/>
            <person name="Barry K."/>
            <person name="Miller A.N."/>
            <person name="Grigoriev I.V."/>
            <person name="Debuchy R."/>
            <person name="Gladieux P."/>
            <person name="Thoren M.H."/>
            <person name="Johannesson H."/>
        </authorList>
    </citation>
    <scope>NUCLEOTIDE SEQUENCE</scope>
    <source>
        <strain evidence="3">CBS 606.72</strain>
    </source>
</reference>
<protein>
    <submittedName>
        <fullName evidence="3">Uncharacterized protein</fullName>
    </submittedName>
</protein>
<evidence type="ECO:0000313" key="3">
    <source>
        <dbReference type="EMBL" id="KAK0617579.1"/>
    </source>
</evidence>
<organism evidence="3 4">
    <name type="scientific">Immersiella caudata</name>
    <dbReference type="NCBI Taxonomy" id="314043"/>
    <lineage>
        <taxon>Eukaryota</taxon>
        <taxon>Fungi</taxon>
        <taxon>Dikarya</taxon>
        <taxon>Ascomycota</taxon>
        <taxon>Pezizomycotina</taxon>
        <taxon>Sordariomycetes</taxon>
        <taxon>Sordariomycetidae</taxon>
        <taxon>Sordariales</taxon>
        <taxon>Lasiosphaeriaceae</taxon>
        <taxon>Immersiella</taxon>
    </lineage>
</organism>
<dbReference type="EMBL" id="JAULSU010000005">
    <property type="protein sequence ID" value="KAK0617579.1"/>
    <property type="molecule type" value="Genomic_DNA"/>
</dbReference>
<keyword evidence="2" id="KW-1133">Transmembrane helix</keyword>
<evidence type="ECO:0000256" key="1">
    <source>
        <dbReference type="SAM" id="MobiDB-lite"/>
    </source>
</evidence>
<sequence>MSAARTAVMRTALRPLRPQAASIRLQQFSATQVRYSSGGPGEPSTTGPTNPRQQPTGVGEKGTAKEYNKDGTNPNKNIVYAGLAAVTLGAMLYVSMSSKKDLDKSKASAAR</sequence>
<dbReference type="Proteomes" id="UP001175000">
    <property type="component" value="Unassembled WGS sequence"/>
</dbReference>
<accession>A0AA39WLG5</accession>
<dbReference type="AlphaFoldDB" id="A0AA39WLG5"/>
<gene>
    <name evidence="3" type="ORF">B0T14DRAFT_498568</name>
</gene>
<feature type="region of interest" description="Disordered" evidence="1">
    <location>
        <begin position="31"/>
        <end position="74"/>
    </location>
</feature>
<feature type="transmembrane region" description="Helical" evidence="2">
    <location>
        <begin position="78"/>
        <end position="96"/>
    </location>
</feature>
<evidence type="ECO:0000313" key="4">
    <source>
        <dbReference type="Proteomes" id="UP001175000"/>
    </source>
</evidence>
<keyword evidence="4" id="KW-1185">Reference proteome</keyword>
<name>A0AA39WLG5_9PEZI</name>
<keyword evidence="2" id="KW-0472">Membrane</keyword>
<proteinExistence type="predicted"/>
<comment type="caution">
    <text evidence="3">The sequence shown here is derived from an EMBL/GenBank/DDBJ whole genome shotgun (WGS) entry which is preliminary data.</text>
</comment>
<evidence type="ECO:0000256" key="2">
    <source>
        <dbReference type="SAM" id="Phobius"/>
    </source>
</evidence>